<comment type="caution">
    <text evidence="14">The sequence shown here is derived from an EMBL/GenBank/DDBJ whole genome shotgun (WGS) entry which is preliminary data.</text>
</comment>
<evidence type="ECO:0000256" key="7">
    <source>
        <dbReference type="ARBA" id="ARBA00023136"/>
    </source>
</evidence>
<dbReference type="RefSeq" id="WP_386025820.1">
    <property type="nucleotide sequence ID" value="NZ_JBHUHX010000016.1"/>
</dbReference>
<accession>A0ABW4Y720</accession>
<name>A0ABW4Y720_9GAMM</name>
<proteinExistence type="inferred from homology"/>
<keyword evidence="8" id="KW-0012">Acyltransferase</keyword>
<evidence type="ECO:0000256" key="8">
    <source>
        <dbReference type="ARBA" id="ARBA00023315"/>
    </source>
</evidence>
<evidence type="ECO:0000256" key="5">
    <source>
        <dbReference type="ARBA" id="ARBA00022729"/>
    </source>
</evidence>
<evidence type="ECO:0000256" key="4">
    <source>
        <dbReference type="ARBA" id="ARBA00022692"/>
    </source>
</evidence>
<evidence type="ECO:0000256" key="10">
    <source>
        <dbReference type="ARBA" id="ARBA00023603"/>
    </source>
</evidence>
<comment type="function">
    <text evidence="12">Catalyzes the acylation of glycosyl-4,4'-diaponeurosporenoate, i.e. the esterification of glucose at the C6'' position with the carboxyl group of the C(15) fatty acid 12-methyltetradecanoic acid, to yield staphyloxanthin. This is the last step in the biosynthesis of this orange pigment, present in most staphylococci strains.</text>
</comment>
<comment type="similarity">
    <text evidence="10">Belongs to the acyltransferase CrtO family.</text>
</comment>
<feature type="transmembrane region" description="Helical" evidence="13">
    <location>
        <begin position="116"/>
        <end position="136"/>
    </location>
</feature>
<protein>
    <recommendedName>
        <fullName evidence="11">Glycosyl-4,4'-diaponeurosporenoate acyltransferase</fullName>
    </recommendedName>
</protein>
<dbReference type="Pfam" id="PF18927">
    <property type="entry name" value="CrtO"/>
    <property type="match status" value="1"/>
</dbReference>
<keyword evidence="15" id="KW-1185">Reference proteome</keyword>
<comment type="pathway">
    <text evidence="9">Carotenoid biosynthesis; staphyloxanthin biosynthesis; staphyloxanthin from farnesyl diphosphate: step 5/5.</text>
</comment>
<comment type="subcellular location">
    <subcellularLocation>
        <location evidence="1">Cell membrane</location>
        <topology evidence="1">Single-pass membrane protein</topology>
    </subcellularLocation>
</comment>
<evidence type="ECO:0000256" key="6">
    <source>
        <dbReference type="ARBA" id="ARBA00022989"/>
    </source>
</evidence>
<dbReference type="InterPro" id="IPR044021">
    <property type="entry name" value="CrtO"/>
</dbReference>
<evidence type="ECO:0000313" key="14">
    <source>
        <dbReference type="EMBL" id="MFD2111957.1"/>
    </source>
</evidence>
<keyword evidence="3" id="KW-0808">Transferase</keyword>
<gene>
    <name evidence="14" type="ORF">ACFSJC_08910</name>
</gene>
<evidence type="ECO:0000256" key="11">
    <source>
        <dbReference type="ARBA" id="ARBA00023667"/>
    </source>
</evidence>
<evidence type="ECO:0000256" key="3">
    <source>
        <dbReference type="ARBA" id="ARBA00022679"/>
    </source>
</evidence>
<organism evidence="14 15">
    <name type="scientific">Thiorhodococcus fuscus</name>
    <dbReference type="NCBI Taxonomy" id="527200"/>
    <lineage>
        <taxon>Bacteria</taxon>
        <taxon>Pseudomonadati</taxon>
        <taxon>Pseudomonadota</taxon>
        <taxon>Gammaproteobacteria</taxon>
        <taxon>Chromatiales</taxon>
        <taxon>Chromatiaceae</taxon>
        <taxon>Thiorhodococcus</taxon>
    </lineage>
</organism>
<keyword evidence="2" id="KW-1003">Cell membrane</keyword>
<reference evidence="15" key="1">
    <citation type="journal article" date="2019" name="Int. J. Syst. Evol. Microbiol.">
        <title>The Global Catalogue of Microorganisms (GCM) 10K type strain sequencing project: providing services to taxonomists for standard genome sequencing and annotation.</title>
        <authorList>
            <consortium name="The Broad Institute Genomics Platform"/>
            <consortium name="The Broad Institute Genome Sequencing Center for Infectious Disease"/>
            <person name="Wu L."/>
            <person name="Ma J."/>
        </authorList>
    </citation>
    <scope>NUCLEOTIDE SEQUENCE [LARGE SCALE GENOMIC DNA]</scope>
    <source>
        <strain evidence="15">KACC 12597</strain>
    </source>
</reference>
<sequence>MLEYAALYAAIWICFHFGSGYLAHRLPQRILSALPLVNDTYAWERNGKAYEWIGVRSWKDRLPEAGAFYPEGFSKRRLQGRDAAYLEQFVLETSRAECSHWLTWGLSLTFFAWNPWSIGVVMLIYGAIVNIPFILIQRYNRCRLTRTLRILDRQIRRSHPNVQIPDSE</sequence>
<keyword evidence="7 13" id="KW-0472">Membrane</keyword>
<keyword evidence="5" id="KW-0732">Signal</keyword>
<feature type="transmembrane region" description="Helical" evidence="13">
    <location>
        <begin position="7"/>
        <end position="24"/>
    </location>
</feature>
<evidence type="ECO:0000256" key="1">
    <source>
        <dbReference type="ARBA" id="ARBA00004162"/>
    </source>
</evidence>
<evidence type="ECO:0000313" key="15">
    <source>
        <dbReference type="Proteomes" id="UP001597337"/>
    </source>
</evidence>
<evidence type="ECO:0000256" key="12">
    <source>
        <dbReference type="ARBA" id="ARBA00025324"/>
    </source>
</evidence>
<keyword evidence="4 13" id="KW-0812">Transmembrane</keyword>
<keyword evidence="6 13" id="KW-1133">Transmembrane helix</keyword>
<evidence type="ECO:0000256" key="13">
    <source>
        <dbReference type="SAM" id="Phobius"/>
    </source>
</evidence>
<dbReference type="Proteomes" id="UP001597337">
    <property type="component" value="Unassembled WGS sequence"/>
</dbReference>
<evidence type="ECO:0000256" key="9">
    <source>
        <dbReference type="ARBA" id="ARBA00023588"/>
    </source>
</evidence>
<dbReference type="EMBL" id="JBHUHX010000016">
    <property type="protein sequence ID" value="MFD2111957.1"/>
    <property type="molecule type" value="Genomic_DNA"/>
</dbReference>
<evidence type="ECO:0000256" key="2">
    <source>
        <dbReference type="ARBA" id="ARBA00022475"/>
    </source>
</evidence>